<dbReference type="EC" id="3.1.-.-" evidence="12 13"/>
<evidence type="ECO:0000256" key="8">
    <source>
        <dbReference type="ARBA" id="ARBA00023004"/>
    </source>
</evidence>
<dbReference type="GO" id="GO:0051536">
    <property type="term" value="F:iron-sulfur cluster binding"/>
    <property type="evidence" value="ECO:0007669"/>
    <property type="project" value="UniProtKB-KW"/>
</dbReference>
<dbReference type="PANTHER" id="PTHR11472">
    <property type="entry name" value="DNA REPAIR DEAD HELICASE RAD3/XP-D SUBFAMILY MEMBER"/>
    <property type="match status" value="1"/>
</dbReference>
<reference evidence="15 16" key="2">
    <citation type="submission" date="2017-09" db="EMBL/GenBank/DDBJ databases">
        <title>Bacillus patelloidae sp. nov., isolated from the intestinal tract of a marine limpet.</title>
        <authorList>
            <person name="Liu R."/>
            <person name="Dong C."/>
            <person name="Shao Z."/>
        </authorList>
    </citation>
    <scope>NUCLEOTIDE SEQUENCE [LARGE SCALE GENOMIC DNA]</scope>
    <source>
        <strain evidence="15 16">SA5d-4</strain>
    </source>
</reference>
<dbReference type="SUPFAM" id="SSF52540">
    <property type="entry name" value="P-loop containing nucleoside triphosphate hydrolases"/>
    <property type="match status" value="1"/>
</dbReference>
<dbReference type="Pfam" id="PF00929">
    <property type="entry name" value="RNase_T"/>
    <property type="match status" value="1"/>
</dbReference>
<keyword evidence="5 15" id="KW-0347">Helicase</keyword>
<dbReference type="PANTHER" id="PTHR11472:SF34">
    <property type="entry name" value="REGULATOR OF TELOMERE ELONGATION HELICASE 1"/>
    <property type="match status" value="1"/>
</dbReference>
<dbReference type="Proteomes" id="UP000217083">
    <property type="component" value="Unassembled WGS sequence"/>
</dbReference>
<sequence length="940" mass="106666">MTKRFVVIDVETTGNQPLNGDKIIQIGAVVIENNEITERFSSFVNPGRQIPAFVTQLTGITEKDVINAPDFSEIAPKVLQLLDHSYFVAHNVPFDLSFIDEELTNSGYSNFSGPTIDTVELARVLLPTASGYKLSQLAQFFHIHHENPHQADSDAEVTGRLLLRLLEKLNSLPLVTCQRLQPLLKQLKSDIDQIIAEMIQYKLNHPYEDEEQYDVFNGIAYRNFSKEENSQVDYEADYATFKENITAANGLMDEKMSNYEVRSGQLKMMDLVYEAFENNSHSLIEAGTGTGKTLGYLLPASYYSKMEDKTIVISTHTVQLQQQIIENDIPMLRKVVPFSFKAAVLKGRQHYLCLRKFEQQLLDNYDDNLDNTLTKAMILIWLLETKTGDVEELNIPTKGNQFWYKVNSEGSTCLNRHCPWFGKCFYHRARRAAKEADLVITNHALLFSNAANDHQLLPSFNHAIIDEAHHLEDVVSDHFGIAIDYFTISNQLGRLGFTDGQEMMGKLATPFNETSAKTMAEKHPKFNETYKETISAFDDLFTLIHQYVRKKLLTPKSEIGRLSFRYDVTKERSSNWAAILETADLSVSKLADVLKLLRKIENHLQESENYLDAKQKGRLVDFSGLINTLETIEQSIRTLLLTHDENMVCWMEIDAKGARNATYLYAKPIDISELLADQFFAKKRSVILTSATLTISGKSFKYIVNRLGLEDFGPVTNVIDSPFSFETKAKIYIPNDIPNIKEVKLDEYIPILSRSLHKIAQKTKGRMLVLFTSYDMLRNTYIDLKTRLENEDFTLIAQGVSSGSRAKLTKNFKQNDQAILLGTSSFWEGVDIPGEDLSCIVIVRLPFSPPDNPVIAARSEKIKADGGNPFFDLSLPQAIIRFKQGFGRLIRTSSDKGAVFVFDTRIVTTRYGKNFIRSLPSVPTFQGPLDDLLENLQEWL</sequence>
<dbReference type="InterPro" id="IPR006555">
    <property type="entry name" value="ATP-dep_Helicase_C"/>
</dbReference>
<dbReference type="Pfam" id="PF06733">
    <property type="entry name" value="DEAD_2"/>
    <property type="match status" value="1"/>
</dbReference>
<dbReference type="RefSeq" id="WP_094923860.1">
    <property type="nucleotide sequence ID" value="NZ_NPIA01000003.1"/>
</dbReference>
<dbReference type="HAMAP" id="MF_02206">
    <property type="entry name" value="DinG_exonucl"/>
    <property type="match status" value="1"/>
</dbReference>
<comment type="caution">
    <text evidence="15">The sequence shown here is derived from an EMBL/GenBank/DDBJ whole genome shotgun (WGS) entry which is preliminary data.</text>
</comment>
<dbReference type="GO" id="GO:0008408">
    <property type="term" value="F:3'-5' exonuclease activity"/>
    <property type="evidence" value="ECO:0007669"/>
    <property type="project" value="UniProtKB-UniRule"/>
</dbReference>
<evidence type="ECO:0000256" key="12">
    <source>
        <dbReference type="HAMAP-Rule" id="MF_02206"/>
    </source>
</evidence>
<comment type="function">
    <text evidence="12 13">3'-5' exonuclease.</text>
</comment>
<dbReference type="Gene3D" id="3.30.420.10">
    <property type="entry name" value="Ribonuclease H-like superfamily/Ribonuclease H"/>
    <property type="match status" value="1"/>
</dbReference>
<dbReference type="FunFam" id="3.30.420.10:FF:000045">
    <property type="entry name" value="3'-5' exonuclease DinG"/>
    <property type="match status" value="1"/>
</dbReference>
<keyword evidence="3 12" id="KW-0547">Nucleotide-binding</keyword>
<dbReference type="CDD" id="cd06127">
    <property type="entry name" value="DEDDh"/>
    <property type="match status" value="1"/>
</dbReference>
<dbReference type="PROSITE" id="PS51193">
    <property type="entry name" value="HELICASE_ATP_BIND_2"/>
    <property type="match status" value="1"/>
</dbReference>
<dbReference type="GO" id="GO:0046872">
    <property type="term" value="F:metal ion binding"/>
    <property type="evidence" value="ECO:0007669"/>
    <property type="project" value="UniProtKB-KW"/>
</dbReference>
<dbReference type="GO" id="GO:0005524">
    <property type="term" value="F:ATP binding"/>
    <property type="evidence" value="ECO:0007669"/>
    <property type="project" value="UniProtKB-UniRule"/>
</dbReference>
<dbReference type="Gene3D" id="3.40.50.300">
    <property type="entry name" value="P-loop containing nucleotide triphosphate hydrolases"/>
    <property type="match status" value="2"/>
</dbReference>
<dbReference type="EMBL" id="NPIA01000003">
    <property type="protein sequence ID" value="OZM57300.1"/>
    <property type="molecule type" value="Genomic_DNA"/>
</dbReference>
<evidence type="ECO:0000256" key="3">
    <source>
        <dbReference type="ARBA" id="ARBA00022741"/>
    </source>
</evidence>
<dbReference type="InterPro" id="IPR010614">
    <property type="entry name" value="RAD3-like_helicase_DEAD"/>
</dbReference>
<feature type="binding site" evidence="12">
    <location>
        <begin position="286"/>
        <end position="293"/>
    </location>
    <ligand>
        <name>ATP</name>
        <dbReference type="ChEBI" id="CHEBI:30616"/>
    </ligand>
</feature>
<evidence type="ECO:0000256" key="10">
    <source>
        <dbReference type="ARBA" id="ARBA00023125"/>
    </source>
</evidence>
<dbReference type="InterPro" id="IPR036397">
    <property type="entry name" value="RNaseH_sf"/>
</dbReference>
<dbReference type="InterPro" id="IPR027417">
    <property type="entry name" value="P-loop_NTPase"/>
</dbReference>
<dbReference type="SMART" id="SM00479">
    <property type="entry name" value="EXOIII"/>
    <property type="match status" value="1"/>
</dbReference>
<dbReference type="InterPro" id="IPR012337">
    <property type="entry name" value="RNaseH-like_sf"/>
</dbReference>
<dbReference type="GO" id="GO:0016818">
    <property type="term" value="F:hydrolase activity, acting on acid anhydrides, in phosphorus-containing anhydrides"/>
    <property type="evidence" value="ECO:0007669"/>
    <property type="project" value="InterPro"/>
</dbReference>
<evidence type="ECO:0000256" key="4">
    <source>
        <dbReference type="ARBA" id="ARBA00022801"/>
    </source>
</evidence>
<comment type="similarity">
    <text evidence="12 13">Belongs to the helicase family. DinG subfamily. Type 2 sub-subfamily.</text>
</comment>
<evidence type="ECO:0000313" key="16">
    <source>
        <dbReference type="Proteomes" id="UP000217083"/>
    </source>
</evidence>
<keyword evidence="7 12" id="KW-0067">ATP-binding</keyword>
<evidence type="ECO:0000256" key="6">
    <source>
        <dbReference type="ARBA" id="ARBA00022839"/>
    </source>
</evidence>
<dbReference type="SUPFAM" id="SSF53098">
    <property type="entry name" value="Ribonuclease H-like"/>
    <property type="match status" value="1"/>
</dbReference>
<protein>
    <recommendedName>
        <fullName evidence="12 13">3'-5' exonuclease DinG</fullName>
        <ecNumber evidence="12 13">3.1.-.-</ecNumber>
    </recommendedName>
</protein>
<dbReference type="GO" id="GO:0003678">
    <property type="term" value="F:DNA helicase activity"/>
    <property type="evidence" value="ECO:0007669"/>
    <property type="project" value="InterPro"/>
</dbReference>
<evidence type="ECO:0000256" key="1">
    <source>
        <dbReference type="ARBA" id="ARBA00022722"/>
    </source>
</evidence>
<dbReference type="FunFam" id="3.40.50.300:FF:000437">
    <property type="entry name" value="ATP-dependent DNA helicase DinG"/>
    <property type="match status" value="1"/>
</dbReference>
<name>A0A263BUA9_9BACI</name>
<evidence type="ECO:0000256" key="13">
    <source>
        <dbReference type="RuleBase" id="RU364106"/>
    </source>
</evidence>
<dbReference type="NCBIfam" id="NF005981">
    <property type="entry name" value="PRK08074.1"/>
    <property type="match status" value="1"/>
</dbReference>
<keyword evidence="1 12" id="KW-0540">Nuclease</keyword>
<feature type="domain" description="Helicase ATP-binding" evidence="14">
    <location>
        <begin position="251"/>
        <end position="526"/>
    </location>
</feature>
<dbReference type="InterPro" id="IPR006310">
    <property type="entry name" value="DinG"/>
</dbReference>
<dbReference type="GO" id="GO:0003677">
    <property type="term" value="F:DNA binding"/>
    <property type="evidence" value="ECO:0007669"/>
    <property type="project" value="UniProtKB-KW"/>
</dbReference>
<evidence type="ECO:0000313" key="15">
    <source>
        <dbReference type="EMBL" id="OZM57300.1"/>
    </source>
</evidence>
<evidence type="ECO:0000259" key="14">
    <source>
        <dbReference type="PROSITE" id="PS51193"/>
    </source>
</evidence>
<evidence type="ECO:0000256" key="7">
    <source>
        <dbReference type="ARBA" id="ARBA00022840"/>
    </source>
</evidence>
<dbReference type="InterPro" id="IPR014001">
    <property type="entry name" value="Helicase_ATP-bd"/>
</dbReference>
<keyword evidence="9" id="KW-0411">Iron-sulfur</keyword>
<keyword evidence="2" id="KW-0479">Metal-binding</keyword>
<dbReference type="InterPro" id="IPR013520">
    <property type="entry name" value="Ribonucl_H"/>
</dbReference>
<keyword evidence="8" id="KW-0408">Iron</keyword>
<evidence type="ECO:0000256" key="9">
    <source>
        <dbReference type="ARBA" id="ARBA00023014"/>
    </source>
</evidence>
<keyword evidence="10" id="KW-0238">DNA-binding</keyword>
<dbReference type="GO" id="GO:0006260">
    <property type="term" value="P:DNA replication"/>
    <property type="evidence" value="ECO:0007669"/>
    <property type="project" value="InterPro"/>
</dbReference>
<reference evidence="16" key="1">
    <citation type="submission" date="2017-08" db="EMBL/GenBank/DDBJ databases">
        <authorList>
            <person name="Huang Z."/>
        </authorList>
    </citation>
    <scope>NUCLEOTIDE SEQUENCE [LARGE SCALE GENOMIC DNA]</scope>
    <source>
        <strain evidence="16">SA5d-4</strain>
    </source>
</reference>
<keyword evidence="16" id="KW-1185">Reference proteome</keyword>
<dbReference type="InterPro" id="IPR006054">
    <property type="entry name" value="DnaQ"/>
</dbReference>
<feature type="short sequence motif" description="DEAH box" evidence="12">
    <location>
        <begin position="466"/>
        <end position="469"/>
    </location>
</feature>
<dbReference type="GO" id="GO:0003887">
    <property type="term" value="F:DNA-directed DNA polymerase activity"/>
    <property type="evidence" value="ECO:0007669"/>
    <property type="project" value="InterPro"/>
</dbReference>
<dbReference type="InterPro" id="IPR014013">
    <property type="entry name" value="Helic_SF1/SF2_ATP-bd_DinG/Rad3"/>
</dbReference>
<accession>A0A263BUA9</accession>
<evidence type="ECO:0000256" key="11">
    <source>
        <dbReference type="ARBA" id="ARBA00023235"/>
    </source>
</evidence>
<dbReference type="AlphaFoldDB" id="A0A263BUA9"/>
<keyword evidence="6 12" id="KW-0269">Exonuclease</keyword>
<organism evidence="15 16">
    <name type="scientific">Lottiidibacillus patelloidae</name>
    <dbReference type="NCBI Taxonomy" id="2670334"/>
    <lineage>
        <taxon>Bacteria</taxon>
        <taxon>Bacillati</taxon>
        <taxon>Bacillota</taxon>
        <taxon>Bacilli</taxon>
        <taxon>Bacillales</taxon>
        <taxon>Bacillaceae</taxon>
        <taxon>Lottiidibacillus</taxon>
    </lineage>
</organism>
<dbReference type="SMART" id="SM00487">
    <property type="entry name" value="DEXDc"/>
    <property type="match status" value="1"/>
</dbReference>
<dbReference type="InterPro" id="IPR045028">
    <property type="entry name" value="DinG/Rad3-like"/>
</dbReference>
<proteinExistence type="inferred from homology"/>
<gene>
    <name evidence="12 13" type="primary">dinG</name>
    <name evidence="15" type="ORF">CIB95_07495</name>
</gene>
<keyword evidence="11" id="KW-0413">Isomerase</keyword>
<dbReference type="NCBIfam" id="TIGR01407">
    <property type="entry name" value="dinG_rel"/>
    <property type="match status" value="1"/>
</dbReference>
<dbReference type="Pfam" id="PF13307">
    <property type="entry name" value="Helicase_C_2"/>
    <property type="match status" value="1"/>
</dbReference>
<keyword evidence="4 12" id="KW-0378">Hydrolase</keyword>
<evidence type="ECO:0000256" key="2">
    <source>
        <dbReference type="ARBA" id="ARBA00022723"/>
    </source>
</evidence>
<dbReference type="SMART" id="SM00491">
    <property type="entry name" value="HELICc2"/>
    <property type="match status" value="1"/>
</dbReference>
<dbReference type="NCBIfam" id="TIGR00573">
    <property type="entry name" value="dnaq"/>
    <property type="match status" value="1"/>
</dbReference>
<evidence type="ECO:0000256" key="5">
    <source>
        <dbReference type="ARBA" id="ARBA00022806"/>
    </source>
</evidence>